<organism evidence="9 10">
    <name type="scientific">Fodinibius roseus</name>
    <dbReference type="NCBI Taxonomy" id="1194090"/>
    <lineage>
        <taxon>Bacteria</taxon>
        <taxon>Pseudomonadati</taxon>
        <taxon>Balneolota</taxon>
        <taxon>Balneolia</taxon>
        <taxon>Balneolales</taxon>
        <taxon>Balneolaceae</taxon>
        <taxon>Fodinibius</taxon>
    </lineage>
</organism>
<reference evidence="9 10" key="1">
    <citation type="submission" date="2016-11" db="EMBL/GenBank/DDBJ databases">
        <authorList>
            <person name="Jaros S."/>
            <person name="Januszkiewicz K."/>
            <person name="Wedrychowicz H."/>
        </authorList>
    </citation>
    <scope>NUCLEOTIDE SEQUENCE [LARGE SCALE GENOMIC DNA]</scope>
    <source>
        <strain evidence="9 10">DSM 21986</strain>
    </source>
</reference>
<evidence type="ECO:0000313" key="10">
    <source>
        <dbReference type="Proteomes" id="UP000184041"/>
    </source>
</evidence>
<dbReference type="EMBL" id="FQUS01000029">
    <property type="protein sequence ID" value="SHG46984.1"/>
    <property type="molecule type" value="Genomic_DNA"/>
</dbReference>
<accession>A0A1M5K2L3</accession>
<feature type="binding site" evidence="8">
    <location>
        <begin position="176"/>
        <end position="178"/>
    </location>
    <ligand>
        <name>beta-D-galactose</name>
        <dbReference type="ChEBI" id="CHEBI:27667"/>
    </ligand>
</feature>
<keyword evidence="4 5" id="KW-0119">Carbohydrate metabolism</keyword>
<evidence type="ECO:0000256" key="8">
    <source>
        <dbReference type="PIRSR" id="PIRSR005096-3"/>
    </source>
</evidence>
<dbReference type="GO" id="GO:0004034">
    <property type="term" value="F:aldose 1-epimerase activity"/>
    <property type="evidence" value="ECO:0007669"/>
    <property type="project" value="UniProtKB-EC"/>
</dbReference>
<feature type="active site" description="Proton donor" evidence="6">
    <location>
        <position position="176"/>
    </location>
</feature>
<evidence type="ECO:0000256" key="4">
    <source>
        <dbReference type="ARBA" id="ARBA00023277"/>
    </source>
</evidence>
<gene>
    <name evidence="9" type="ORF">SAMN05443144_12926</name>
</gene>
<keyword evidence="10" id="KW-1185">Reference proteome</keyword>
<dbReference type="InterPro" id="IPR047215">
    <property type="entry name" value="Galactose_mutarotase-like"/>
</dbReference>
<dbReference type="AlphaFoldDB" id="A0A1M5K2L3"/>
<sequence>MNKADFKGTLGDRSVNLYTLTNSNGCKVSVTNYGARLVELKVPDREGNFDNIVVGPGSMEAFLDDRENYFGAVIGRYANRIASGKITVDGQEYSLRANEGAHHLHGGPAGFHRVVWGGNQVNPRTLHLSYRSVDGEGGYPGNLGVKVTYRLTDQNELHLSYRAESDERTILNMSHHAYYNLHGANNGGSVDSHRLEIRSEQFTPVDADLIPTGEIADVEGSPLDFRSPKPIGKDRESGHSYLEHTDGYDHNFVLSKEGKGKRVGEGENQLYLAAGVQEPESGRSLKLYTTEPGLQFYVSQNPMPGIDSTFCLEPQHFPDSPHHPNFPSTVLEAYQAYHWQMMLSFDQ</sequence>
<protein>
    <recommendedName>
        <fullName evidence="5">Aldose 1-epimerase</fullName>
        <ecNumber evidence="5">5.1.3.3</ecNumber>
    </recommendedName>
</protein>
<evidence type="ECO:0000256" key="6">
    <source>
        <dbReference type="PIRSR" id="PIRSR005096-1"/>
    </source>
</evidence>
<evidence type="ECO:0000256" key="1">
    <source>
        <dbReference type="ARBA" id="ARBA00005028"/>
    </source>
</evidence>
<dbReference type="Pfam" id="PF01263">
    <property type="entry name" value="Aldose_epim"/>
    <property type="match status" value="1"/>
</dbReference>
<comment type="pathway">
    <text evidence="1 5">Carbohydrate metabolism; hexose metabolism.</text>
</comment>
<feature type="binding site" evidence="7">
    <location>
        <position position="249"/>
    </location>
    <ligand>
        <name>beta-D-galactose</name>
        <dbReference type="ChEBI" id="CHEBI:27667"/>
    </ligand>
</feature>
<evidence type="ECO:0000256" key="5">
    <source>
        <dbReference type="PIRNR" id="PIRNR005096"/>
    </source>
</evidence>
<dbReference type="PIRSF" id="PIRSF005096">
    <property type="entry name" value="GALM"/>
    <property type="match status" value="1"/>
</dbReference>
<name>A0A1M5K2L3_9BACT</name>
<dbReference type="SUPFAM" id="SSF74650">
    <property type="entry name" value="Galactose mutarotase-like"/>
    <property type="match status" value="1"/>
</dbReference>
<dbReference type="EC" id="5.1.3.3" evidence="5"/>
<dbReference type="Gene3D" id="2.70.98.10">
    <property type="match status" value="1"/>
</dbReference>
<dbReference type="NCBIfam" id="NF008277">
    <property type="entry name" value="PRK11055.1"/>
    <property type="match status" value="1"/>
</dbReference>
<feature type="active site" description="Proton acceptor" evidence="6">
    <location>
        <position position="313"/>
    </location>
</feature>
<evidence type="ECO:0000313" key="9">
    <source>
        <dbReference type="EMBL" id="SHG46984.1"/>
    </source>
</evidence>
<dbReference type="RefSeq" id="WP_170864471.1">
    <property type="nucleotide sequence ID" value="NZ_FQUS01000029.1"/>
</dbReference>
<dbReference type="UniPathway" id="UPA00242"/>
<dbReference type="Proteomes" id="UP000184041">
    <property type="component" value="Unassembled WGS sequence"/>
</dbReference>
<dbReference type="GO" id="GO:0005737">
    <property type="term" value="C:cytoplasm"/>
    <property type="evidence" value="ECO:0007669"/>
    <property type="project" value="TreeGrafter"/>
</dbReference>
<dbReference type="InterPro" id="IPR011013">
    <property type="entry name" value="Gal_mutarotase_sf_dom"/>
</dbReference>
<dbReference type="PANTHER" id="PTHR10091:SF0">
    <property type="entry name" value="GALACTOSE MUTAROTASE"/>
    <property type="match status" value="1"/>
</dbReference>
<dbReference type="GO" id="GO:0006006">
    <property type="term" value="P:glucose metabolic process"/>
    <property type="evidence" value="ECO:0007669"/>
    <property type="project" value="TreeGrafter"/>
</dbReference>
<dbReference type="CDD" id="cd09019">
    <property type="entry name" value="galactose_mutarotase_like"/>
    <property type="match status" value="1"/>
</dbReference>
<dbReference type="STRING" id="1194090.SAMN05443144_12926"/>
<dbReference type="GO" id="GO:0030246">
    <property type="term" value="F:carbohydrate binding"/>
    <property type="evidence" value="ECO:0007669"/>
    <property type="project" value="InterPro"/>
</dbReference>
<proteinExistence type="inferred from homology"/>
<dbReference type="PANTHER" id="PTHR10091">
    <property type="entry name" value="ALDOSE-1-EPIMERASE"/>
    <property type="match status" value="1"/>
</dbReference>
<feature type="binding site" evidence="8">
    <location>
        <begin position="79"/>
        <end position="80"/>
    </location>
    <ligand>
        <name>beta-D-galactose</name>
        <dbReference type="ChEBI" id="CHEBI:27667"/>
    </ligand>
</feature>
<evidence type="ECO:0000256" key="7">
    <source>
        <dbReference type="PIRSR" id="PIRSR005096-2"/>
    </source>
</evidence>
<keyword evidence="3 5" id="KW-0413">Isomerase</keyword>
<evidence type="ECO:0000256" key="2">
    <source>
        <dbReference type="ARBA" id="ARBA00006206"/>
    </source>
</evidence>
<dbReference type="InterPro" id="IPR008183">
    <property type="entry name" value="Aldose_1/G6P_1-epimerase"/>
</dbReference>
<dbReference type="InterPro" id="IPR015443">
    <property type="entry name" value="Aldose_1-epimerase"/>
</dbReference>
<comment type="similarity">
    <text evidence="2 5">Belongs to the aldose epimerase family.</text>
</comment>
<comment type="catalytic activity">
    <reaction evidence="5">
        <text>alpha-D-glucose = beta-D-glucose</text>
        <dbReference type="Rhea" id="RHEA:10264"/>
        <dbReference type="ChEBI" id="CHEBI:15903"/>
        <dbReference type="ChEBI" id="CHEBI:17925"/>
        <dbReference type="EC" id="5.1.3.3"/>
    </reaction>
</comment>
<evidence type="ECO:0000256" key="3">
    <source>
        <dbReference type="ARBA" id="ARBA00023235"/>
    </source>
</evidence>
<dbReference type="InterPro" id="IPR014718">
    <property type="entry name" value="GH-type_carb-bd"/>
</dbReference>
<dbReference type="GO" id="GO:0033499">
    <property type="term" value="P:galactose catabolic process via UDP-galactose, Leloir pathway"/>
    <property type="evidence" value="ECO:0007669"/>
    <property type="project" value="TreeGrafter"/>
</dbReference>